<accession>Q56WG5</accession>
<proteinExistence type="evidence at transcript level"/>
<name>Q56WG5_ARATH</name>
<dbReference type="AlphaFoldDB" id="Q56WG5"/>
<sequence length="44" mass="5181">MFSWICSKFQFLLLALVSLYSLLYLCFTLTVITCFALMLLLAYY</sequence>
<evidence type="ECO:0000313" key="2">
    <source>
        <dbReference type="EMBL" id="BAD94921.1"/>
    </source>
</evidence>
<keyword evidence="1" id="KW-0812">Transmembrane</keyword>
<dbReference type="EMBL" id="AK222076">
    <property type="protein sequence ID" value="BAD94921.1"/>
    <property type="molecule type" value="mRNA"/>
</dbReference>
<keyword evidence="1" id="KW-0472">Membrane</keyword>
<protein>
    <recommendedName>
        <fullName evidence="3">Transmembrane protein</fullName>
    </recommendedName>
</protein>
<feature type="transmembrane region" description="Helical" evidence="1">
    <location>
        <begin position="12"/>
        <end position="43"/>
    </location>
</feature>
<organism evidence="2">
    <name type="scientific">Arabidopsis thaliana</name>
    <name type="common">Mouse-ear cress</name>
    <dbReference type="NCBI Taxonomy" id="3702"/>
    <lineage>
        <taxon>Eukaryota</taxon>
        <taxon>Viridiplantae</taxon>
        <taxon>Streptophyta</taxon>
        <taxon>Embryophyta</taxon>
        <taxon>Tracheophyta</taxon>
        <taxon>Spermatophyta</taxon>
        <taxon>Magnoliopsida</taxon>
        <taxon>eudicotyledons</taxon>
        <taxon>Gunneridae</taxon>
        <taxon>Pentapetalae</taxon>
        <taxon>rosids</taxon>
        <taxon>malvids</taxon>
        <taxon>Brassicales</taxon>
        <taxon>Brassicaceae</taxon>
        <taxon>Camelineae</taxon>
        <taxon>Arabidopsis</taxon>
    </lineage>
</organism>
<reference evidence="2" key="1">
    <citation type="submission" date="2005-03" db="EMBL/GenBank/DDBJ databases">
        <title>Large-scale analysis of RIKEN Arabidopsis full-length (RAFL) cDNAs.</title>
        <authorList>
            <person name="Totoki Y."/>
            <person name="Seki M."/>
            <person name="Ishida J."/>
            <person name="Nakajima M."/>
            <person name="Enju A."/>
            <person name="Kamiya A."/>
            <person name="Narusaka M."/>
            <person name="Shin-i T."/>
            <person name="Nakagawa M."/>
            <person name="Sakamoto N."/>
            <person name="Oishi K."/>
            <person name="Kohara Y."/>
            <person name="Kobayashi M."/>
            <person name="Toyoda A."/>
            <person name="Sakaki Y."/>
            <person name="Sakurai T."/>
            <person name="Iida K."/>
            <person name="Akiyama K."/>
            <person name="Satou M."/>
            <person name="Toyoda T."/>
            <person name="Konagaya A."/>
            <person name="Carninci P."/>
            <person name="Kawai J."/>
            <person name="Hayashizaki Y."/>
            <person name="Shinozaki K."/>
        </authorList>
    </citation>
    <scope>NUCLEOTIDE SEQUENCE</scope>
</reference>
<evidence type="ECO:0008006" key="3">
    <source>
        <dbReference type="Google" id="ProtNLM"/>
    </source>
</evidence>
<keyword evidence="1" id="KW-1133">Transmembrane helix</keyword>
<evidence type="ECO:0000256" key="1">
    <source>
        <dbReference type="SAM" id="Phobius"/>
    </source>
</evidence>